<evidence type="ECO:0000313" key="2">
    <source>
        <dbReference type="Proteomes" id="UP000005951"/>
    </source>
</evidence>
<gene>
    <name evidence="1" type="ORF">WSS_A22173</name>
</gene>
<sequence>MLSGFGLFGVFEEVADVGGEDIADLCWCGEREFDAQVGVAESLLDERVVQCILECDGVVGEVQNPTRKCRLVVM</sequence>
<accession>K8XQM2</accession>
<dbReference type="EMBL" id="AJYC02000069">
    <property type="protein sequence ID" value="EKT80472.1"/>
    <property type="molecule type" value="Genomic_DNA"/>
</dbReference>
<comment type="caution">
    <text evidence="1">The sequence shown here is derived from an EMBL/GenBank/DDBJ whole genome shotgun (WGS) entry which is preliminary data.</text>
</comment>
<protein>
    <submittedName>
        <fullName evidence="1">Uncharacterized protein</fullName>
    </submittedName>
</protein>
<organism evidence="1 2">
    <name type="scientific">Rhodococcus opacus M213</name>
    <dbReference type="NCBI Taxonomy" id="1129896"/>
    <lineage>
        <taxon>Bacteria</taxon>
        <taxon>Bacillati</taxon>
        <taxon>Actinomycetota</taxon>
        <taxon>Actinomycetes</taxon>
        <taxon>Mycobacteriales</taxon>
        <taxon>Nocardiaceae</taxon>
        <taxon>Rhodococcus</taxon>
    </lineage>
</organism>
<proteinExistence type="predicted"/>
<name>K8XQM2_RHOOP</name>
<dbReference type="Proteomes" id="UP000005951">
    <property type="component" value="Unassembled WGS sequence"/>
</dbReference>
<evidence type="ECO:0000313" key="1">
    <source>
        <dbReference type="EMBL" id="EKT80472.1"/>
    </source>
</evidence>
<reference evidence="1 2" key="1">
    <citation type="journal article" date="2013" name="Genome Announc.">
        <title>Draft Genome Sequence of Rhodococcus opacus Strain M213 Shows a Diverse Catabolic Potential.</title>
        <authorList>
            <person name="Pathak A."/>
            <person name="Green S.J."/>
            <person name="Ogram A."/>
            <person name="Chauhan A."/>
        </authorList>
    </citation>
    <scope>NUCLEOTIDE SEQUENCE [LARGE SCALE GENOMIC DNA]</scope>
    <source>
        <strain evidence="1 2">M213</strain>
    </source>
</reference>
<dbReference type="AlphaFoldDB" id="K8XQM2"/>